<evidence type="ECO:0000313" key="2">
    <source>
        <dbReference type="EMBL" id="WVZ21457.1"/>
    </source>
</evidence>
<reference evidence="2 3" key="1">
    <citation type="journal article" date="2023" name="Life. Sci Alliance">
        <title>Evolutionary insights into 3D genome organization and epigenetic landscape of Vigna mungo.</title>
        <authorList>
            <person name="Junaid A."/>
            <person name="Singh B."/>
            <person name="Bhatia S."/>
        </authorList>
    </citation>
    <scope>NUCLEOTIDE SEQUENCE [LARGE SCALE GENOMIC DNA]</scope>
    <source>
        <strain evidence="2">Urdbean</strain>
    </source>
</reference>
<feature type="compositionally biased region" description="Basic residues" evidence="1">
    <location>
        <begin position="79"/>
        <end position="90"/>
    </location>
</feature>
<gene>
    <name evidence="2" type="ORF">V8G54_008779</name>
</gene>
<evidence type="ECO:0000313" key="3">
    <source>
        <dbReference type="Proteomes" id="UP001374535"/>
    </source>
</evidence>
<feature type="non-terminal residue" evidence="2">
    <location>
        <position position="1"/>
    </location>
</feature>
<name>A0AAQ3P6C7_VIGMU</name>
<dbReference type="AlphaFoldDB" id="A0AAQ3P6C7"/>
<proteinExistence type="predicted"/>
<protein>
    <submittedName>
        <fullName evidence="2">Uncharacterized protein</fullName>
    </submittedName>
</protein>
<organism evidence="2 3">
    <name type="scientific">Vigna mungo</name>
    <name type="common">Black gram</name>
    <name type="synonym">Phaseolus mungo</name>
    <dbReference type="NCBI Taxonomy" id="3915"/>
    <lineage>
        <taxon>Eukaryota</taxon>
        <taxon>Viridiplantae</taxon>
        <taxon>Streptophyta</taxon>
        <taxon>Embryophyta</taxon>
        <taxon>Tracheophyta</taxon>
        <taxon>Spermatophyta</taxon>
        <taxon>Magnoliopsida</taxon>
        <taxon>eudicotyledons</taxon>
        <taxon>Gunneridae</taxon>
        <taxon>Pentapetalae</taxon>
        <taxon>rosids</taxon>
        <taxon>fabids</taxon>
        <taxon>Fabales</taxon>
        <taxon>Fabaceae</taxon>
        <taxon>Papilionoideae</taxon>
        <taxon>50 kb inversion clade</taxon>
        <taxon>NPAAA clade</taxon>
        <taxon>indigoferoid/millettioid clade</taxon>
        <taxon>Phaseoleae</taxon>
        <taxon>Vigna</taxon>
    </lineage>
</organism>
<dbReference type="PANTHER" id="PTHR33670">
    <property type="entry name" value="SPLICING FACTOR, PROLINE- AND GLUTAMINE-RICH-LIKE"/>
    <property type="match status" value="1"/>
</dbReference>
<sequence>FSTTLFFFLFFLNLLQPYSYLLSRPFVFFCTSLALVQFFSQMDVAVLHPQDFLANKQPNHYQTIPPNFPNMKLSNPNPKFHRSSRGRKKRADPVPQDARGPAQHAKPQKHHPQQLIMGQVKILKRGESLAQKTPDLQPPTESVQNEVTTETKTVEISSTSPSTDKAEGLYAGYSLLVTSPPPNSVPLPIFITKKFAAKNCATSDLRKMLRLDFP</sequence>
<dbReference type="Proteomes" id="UP001374535">
    <property type="component" value="Chromosome 2"/>
</dbReference>
<evidence type="ECO:0000256" key="1">
    <source>
        <dbReference type="SAM" id="MobiDB-lite"/>
    </source>
</evidence>
<dbReference type="EMBL" id="CP144699">
    <property type="protein sequence ID" value="WVZ21457.1"/>
    <property type="molecule type" value="Genomic_DNA"/>
</dbReference>
<dbReference type="PANTHER" id="PTHR33670:SF17">
    <property type="entry name" value="ANTHER-SPECIFIC PROLINE-RICH PROTEIN APG"/>
    <property type="match status" value="1"/>
</dbReference>
<feature type="region of interest" description="Disordered" evidence="1">
    <location>
        <begin position="58"/>
        <end position="114"/>
    </location>
</feature>
<keyword evidence="3" id="KW-1185">Reference proteome</keyword>
<accession>A0AAQ3P6C7</accession>